<feature type="region of interest" description="Disordered" evidence="1">
    <location>
        <begin position="1198"/>
        <end position="1220"/>
    </location>
</feature>
<dbReference type="OrthoDB" id="551414at2759"/>
<protein>
    <submittedName>
        <fullName evidence="2">Uncharacterized protein</fullName>
    </submittedName>
</protein>
<evidence type="ECO:0000313" key="3">
    <source>
        <dbReference type="Proteomes" id="UP000232323"/>
    </source>
</evidence>
<evidence type="ECO:0000256" key="1">
    <source>
        <dbReference type="SAM" id="MobiDB-lite"/>
    </source>
</evidence>
<feature type="compositionally biased region" description="Low complexity" evidence="1">
    <location>
        <begin position="1199"/>
        <end position="1212"/>
    </location>
</feature>
<evidence type="ECO:0000313" key="2">
    <source>
        <dbReference type="EMBL" id="GAX78467.1"/>
    </source>
</evidence>
<name>A0A250X5U9_9CHLO</name>
<reference evidence="2 3" key="1">
    <citation type="submission" date="2017-08" db="EMBL/GenBank/DDBJ databases">
        <title>Acidophilic green algal genome provides insights into adaptation to an acidic environment.</title>
        <authorList>
            <person name="Hirooka S."/>
            <person name="Hirose Y."/>
            <person name="Kanesaki Y."/>
            <person name="Higuchi S."/>
            <person name="Fujiwara T."/>
            <person name="Onuma R."/>
            <person name="Era A."/>
            <person name="Ohbayashi R."/>
            <person name="Uzuka A."/>
            <person name="Nozaki H."/>
            <person name="Yoshikawa H."/>
            <person name="Miyagishima S.Y."/>
        </authorList>
    </citation>
    <scope>NUCLEOTIDE SEQUENCE [LARGE SCALE GENOMIC DNA]</scope>
    <source>
        <strain evidence="2 3">NIES-2499</strain>
    </source>
</reference>
<organism evidence="2 3">
    <name type="scientific">Chlamydomonas eustigma</name>
    <dbReference type="NCBI Taxonomy" id="1157962"/>
    <lineage>
        <taxon>Eukaryota</taxon>
        <taxon>Viridiplantae</taxon>
        <taxon>Chlorophyta</taxon>
        <taxon>core chlorophytes</taxon>
        <taxon>Chlorophyceae</taxon>
        <taxon>CS clade</taxon>
        <taxon>Chlamydomonadales</taxon>
        <taxon>Chlamydomonadaceae</taxon>
        <taxon>Chlamydomonas</taxon>
    </lineage>
</organism>
<comment type="caution">
    <text evidence="2">The sequence shown here is derived from an EMBL/GenBank/DDBJ whole genome shotgun (WGS) entry which is preliminary data.</text>
</comment>
<accession>A0A250X5U9</accession>
<gene>
    <name evidence="2" type="ORF">CEUSTIGMA_g5906.t1</name>
</gene>
<feature type="region of interest" description="Disordered" evidence="1">
    <location>
        <begin position="1322"/>
        <end position="1344"/>
    </location>
</feature>
<proteinExistence type="predicted"/>
<dbReference type="Proteomes" id="UP000232323">
    <property type="component" value="Unassembled WGS sequence"/>
</dbReference>
<sequence length="1533" mass="162748">MVHRPVSAPAVVGAPFDFTDGAATLQLSIDCPNCSSFQGYAVTSGGLLISLEGSALTLPAIGQAMIALTANFPQKTTAAASYNMTEEEFPSGQCMTVTLTTVYLPQLNAPPTAPHCPCWSSPGAGGVCDGYQLPITLTTVALSENNNSSMNGQSSLFGGRAPMMTFQQCINPANFDPEVGVMAMNYCWRRACLPPAFASIPFTASITLNRFSISHMTSGMIFDAVTSAPEEVALAMTGGTREATSGTDNSTVIFMEVLGSGDWGNVTMPSHGLTNLTFTWNVPSDVDDAMAWVELRAVSAVPTSLSPPSAPGSICPCPPDPLVDGVCHEGSTLAMYTLASNTSVTSQKCLASPQYDEYRGVMEVAVCFRWSCLPHEFEGSAYFIGVQNVTSRDVGRMPTGVYHIIIDELKPLRVFTVVDAHPASNVTTSLGPWFSNQNIYVPSPGLASLDVQFYIPDLPWIDGQSVAIQIWQGPQALNSSISLPWTPPQLFPHHPSSPPESFYHFSFPPENNGPAALENSSSTFLTASFNVLKDLSDNEFKATSLIKAESNVSSNITVEISGFLIVVTIQFTDLLNISDCLPASLESFLAELSKSIPLHPFVSYEIVSCAYKYNDSSLVDGSRKLKAMDDDPGFSQASLDSAKSHARTLEQTLLPTPVNPCFTPRISLDIAIFVSPELVVLEDGGLSSLEDKAVLKLLKIFGSQRTCVETPVLGTCIQIQQTLGLRDTYTGSTDVVQQQQQDCQSLFSIVDLPARAMLDMNCIITTQEGVVDIGGEGRSPPFHDSVAPLVPPQPSFSPPKGPSNATVTLRSPSVEFLFPSSPISPLTAAGLPMPPTSPISPMTTVRVLPIPPTSAISPPITVGDFPSPPPPTALSSLVISPSPFPDTPFFQNGSLLAEASTANTVNTASPRLGLQANTVAGVAVGAVLLSLLFCGCVPFLIALAVRRCRHLETNSLPVQNGVQNLTSDELSTSANAYSDQPEGRAHSVIGRRGGSVTVMEETSGRLQNQVAARTPSQDLRAQLWQLNSIFRFALATLNIRRSSRSRHMLQHDVVTAHHLPPDDSHDVLPPDDVATPTHLQIMGAAIGHQEGEEVPVLPGSTNPHRNEVPVGGGTAGGTGLQCAANDHPCQDNFCSLPTRGATPSLQLPPIITQLIPTTSVAFSSYPAATHLHAHTTTLPCRLFMEDNPSYSPMVHMTLSPTSETPSSASSEAQYPGRPRPFTLRCRQGSRMSRFCTAASSSTSPSAAGITCDLTRIYSRNVPNAADTQYTSRLGSLEERSSATLSRQESCASPSTALSQLGDVVLGSEYPHQYRTGPLVLTQGKQRGESRVSCTAPDQENGESAEGLLAGLPSTSALSSGYANVSPSLTNKLPGVKALHSMLVDNSVYSPMAHSTIHLQSSGLGLGLGASSASEWRTSEIPRTAVLLLRSQGNTNIEEEQTCRSRQLASPCGSQPAASCSTTDQKLKVTGAPVAAGIVQTKQVVNESLLLPRSTPLWPLDSIAESLNGRIGSVGHRASAVLSRDVSVEPPFSY</sequence>
<dbReference type="EMBL" id="BEGY01000032">
    <property type="protein sequence ID" value="GAX78467.1"/>
    <property type="molecule type" value="Genomic_DNA"/>
</dbReference>
<keyword evidence="3" id="KW-1185">Reference proteome</keyword>